<evidence type="ECO:0000313" key="1">
    <source>
        <dbReference type="EMBL" id="MCP9200299.1"/>
    </source>
</evidence>
<organism evidence="1 2">
    <name type="scientific">Christiangramia oceanisediminis</name>
    <dbReference type="NCBI Taxonomy" id="2920386"/>
    <lineage>
        <taxon>Bacteria</taxon>
        <taxon>Pseudomonadati</taxon>
        <taxon>Bacteroidota</taxon>
        <taxon>Flavobacteriia</taxon>
        <taxon>Flavobacteriales</taxon>
        <taxon>Flavobacteriaceae</taxon>
        <taxon>Christiangramia</taxon>
    </lineage>
</organism>
<evidence type="ECO:0000313" key="2">
    <source>
        <dbReference type="Proteomes" id="UP001155280"/>
    </source>
</evidence>
<protein>
    <submittedName>
        <fullName evidence="1">Uncharacterized protein</fullName>
    </submittedName>
</protein>
<dbReference type="RefSeq" id="WP_241551090.1">
    <property type="nucleotide sequence ID" value="NZ_JANCNS010000002.1"/>
</dbReference>
<sequence length="105" mass="12348">MNLAKNILFVFTAFLIFLPSGLSLSHIFSDHAHAVCTEYAEYHYHKKQLDCDLQKFKKDPALKIDLPRYEPFAEISFHRFVFDYYHYLNDFEALSFSLRGPPILA</sequence>
<keyword evidence="2" id="KW-1185">Reference proteome</keyword>
<comment type="caution">
    <text evidence="1">The sequence shown here is derived from an EMBL/GenBank/DDBJ whole genome shotgun (WGS) entry which is preliminary data.</text>
</comment>
<dbReference type="EMBL" id="JANCNS010000002">
    <property type="protein sequence ID" value="MCP9200299.1"/>
    <property type="molecule type" value="Genomic_DNA"/>
</dbReference>
<accession>A0A9X2KXW0</accession>
<name>A0A9X2KXW0_9FLAO</name>
<gene>
    <name evidence="1" type="ORF">MKO06_10290</name>
</gene>
<dbReference type="Proteomes" id="UP001155280">
    <property type="component" value="Unassembled WGS sequence"/>
</dbReference>
<reference evidence="1" key="1">
    <citation type="submission" date="2022-07" db="EMBL/GenBank/DDBJ databases">
        <title>Gramela sediminis sp. nov., isolated from deep-sea sediment of the Indian Ocean.</title>
        <authorList>
            <person name="Shi H."/>
        </authorList>
    </citation>
    <scope>NUCLEOTIDE SEQUENCE</scope>
    <source>
        <strain evidence="1">GC03-9</strain>
    </source>
</reference>
<dbReference type="AlphaFoldDB" id="A0A9X2KXW0"/>
<proteinExistence type="predicted"/>